<protein>
    <recommendedName>
        <fullName evidence="2">carnosine N-methyltransferase</fullName>
        <ecNumber evidence="2">2.1.1.22</ecNumber>
    </recommendedName>
</protein>
<proteinExistence type="inferred from homology"/>
<evidence type="ECO:0000256" key="5">
    <source>
        <dbReference type="ARBA" id="ARBA00022691"/>
    </source>
</evidence>
<sequence length="315" mass="35175">MADERGDEREEDVEGFKERQHFASVLRAFDYYERWASARLSRVEADFRRLSPAHQQLLEIDAKVTALRAAVRQNAEVLALIIGPHRAHIGAIEEQAGLMPAGRPLESDMEKLQSTIKQFVREWSAEGAAEREAAQAPLLAALERALPGGAVRGARVLVPGAGLGRLAWEVARRGFTSQASEFSYFMLIASNFVLNSLQPHGSVNVHPWVLQTCNCKTYEDQARACAVPDVEPWSLDAAARLSMCAGDFVEVYREQQAQWEAVLSMFFIDTAHNIVEYIRLFRQILVPGGAWVNLGPLLWHYTDTPDEAMSIMIVV</sequence>
<dbReference type="EMBL" id="JWZX01002732">
    <property type="protein sequence ID" value="KOO27316.1"/>
    <property type="molecule type" value="Genomic_DNA"/>
</dbReference>
<dbReference type="PANTHER" id="PTHR12303:SF6">
    <property type="entry name" value="CARNOSINE N-METHYLTRANSFERASE"/>
    <property type="match status" value="1"/>
</dbReference>
<dbReference type="EC" id="2.1.1.22" evidence="2"/>
<dbReference type="SMART" id="SM01296">
    <property type="entry name" value="N2227"/>
    <property type="match status" value="1"/>
</dbReference>
<accession>A0A0M0JL45</accession>
<keyword evidence="3" id="KW-0489">Methyltransferase</keyword>
<dbReference type="OrthoDB" id="978at2759"/>
<gene>
    <name evidence="6" type="ORF">Ctob_002291</name>
</gene>
<dbReference type="InterPro" id="IPR029063">
    <property type="entry name" value="SAM-dependent_MTases_sf"/>
</dbReference>
<evidence type="ECO:0000256" key="2">
    <source>
        <dbReference type="ARBA" id="ARBA00012003"/>
    </source>
</evidence>
<evidence type="ECO:0000256" key="4">
    <source>
        <dbReference type="ARBA" id="ARBA00022679"/>
    </source>
</evidence>
<name>A0A0M0JL45_9EUKA</name>
<keyword evidence="5" id="KW-0949">S-adenosyl-L-methionine</keyword>
<dbReference type="Proteomes" id="UP000037460">
    <property type="component" value="Unassembled WGS sequence"/>
</dbReference>
<evidence type="ECO:0000256" key="3">
    <source>
        <dbReference type="ARBA" id="ARBA00022603"/>
    </source>
</evidence>
<dbReference type="GO" id="GO:0032259">
    <property type="term" value="P:methylation"/>
    <property type="evidence" value="ECO:0007669"/>
    <property type="project" value="UniProtKB-KW"/>
</dbReference>
<dbReference type="SUPFAM" id="SSF53335">
    <property type="entry name" value="S-adenosyl-L-methionine-dependent methyltransferases"/>
    <property type="match status" value="1"/>
</dbReference>
<reference evidence="7" key="1">
    <citation type="journal article" date="2015" name="PLoS Genet.">
        <title>Genome Sequence and Transcriptome Analyses of Chrysochromulina tobin: Metabolic Tools for Enhanced Algal Fitness in the Prominent Order Prymnesiales (Haptophyceae).</title>
        <authorList>
            <person name="Hovde B.T."/>
            <person name="Deodato C.R."/>
            <person name="Hunsperger H.M."/>
            <person name="Ryken S.A."/>
            <person name="Yost W."/>
            <person name="Jha R.K."/>
            <person name="Patterson J."/>
            <person name="Monnat R.J. Jr."/>
            <person name="Barlow S.B."/>
            <person name="Starkenburg S.R."/>
            <person name="Cattolico R.A."/>
        </authorList>
    </citation>
    <scope>NUCLEOTIDE SEQUENCE</scope>
    <source>
        <strain evidence="7">CCMP291</strain>
    </source>
</reference>
<keyword evidence="4" id="KW-0808">Transferase</keyword>
<dbReference type="InterPro" id="IPR012901">
    <property type="entry name" value="CARME"/>
</dbReference>
<comment type="similarity">
    <text evidence="1">Belongs to the carnosine N-methyltransferase family.</text>
</comment>
<dbReference type="PANTHER" id="PTHR12303">
    <property type="entry name" value="CARNOSINE N-METHYLTRANSFERASE"/>
    <property type="match status" value="1"/>
</dbReference>
<dbReference type="Gene3D" id="3.40.50.150">
    <property type="entry name" value="Vaccinia Virus protein VP39"/>
    <property type="match status" value="1"/>
</dbReference>
<dbReference type="AlphaFoldDB" id="A0A0M0JL45"/>
<evidence type="ECO:0000313" key="6">
    <source>
        <dbReference type="EMBL" id="KOO27316.1"/>
    </source>
</evidence>
<dbReference type="Pfam" id="PF07942">
    <property type="entry name" value="CARME"/>
    <property type="match status" value="1"/>
</dbReference>
<keyword evidence="7" id="KW-1185">Reference proteome</keyword>
<evidence type="ECO:0000256" key="1">
    <source>
        <dbReference type="ARBA" id="ARBA00010086"/>
    </source>
</evidence>
<dbReference type="GO" id="GO:0030735">
    <property type="term" value="F:carnosine N-methyltransferase activity"/>
    <property type="evidence" value="ECO:0007669"/>
    <property type="project" value="UniProtKB-EC"/>
</dbReference>
<organism evidence="6 7">
    <name type="scientific">Chrysochromulina tobinii</name>
    <dbReference type="NCBI Taxonomy" id="1460289"/>
    <lineage>
        <taxon>Eukaryota</taxon>
        <taxon>Haptista</taxon>
        <taxon>Haptophyta</taxon>
        <taxon>Prymnesiophyceae</taxon>
        <taxon>Prymnesiales</taxon>
        <taxon>Chrysochromulinaceae</taxon>
        <taxon>Chrysochromulina</taxon>
    </lineage>
</organism>
<evidence type="ECO:0000313" key="7">
    <source>
        <dbReference type="Proteomes" id="UP000037460"/>
    </source>
</evidence>
<comment type="caution">
    <text evidence="6">The sequence shown here is derived from an EMBL/GenBank/DDBJ whole genome shotgun (WGS) entry which is preliminary data.</text>
</comment>